<evidence type="ECO:0000313" key="1">
    <source>
        <dbReference type="EMBL" id="KAL2888364.1"/>
    </source>
</evidence>
<reference evidence="1 2" key="1">
    <citation type="submission" date="2020-05" db="EMBL/GenBank/DDBJ databases">
        <title>Ceratocystis lukuohia genome.</title>
        <authorList>
            <person name="Harrington T.C."/>
            <person name="Kim K."/>
            <person name="Mayers C.G."/>
        </authorList>
    </citation>
    <scope>NUCLEOTIDE SEQUENCE [LARGE SCALE GENOMIC DNA]</scope>
    <source>
        <strain evidence="1 2">C4212</strain>
    </source>
</reference>
<dbReference type="RefSeq" id="XP_070859544.1">
    <property type="nucleotide sequence ID" value="XM_071000713.1"/>
</dbReference>
<name>A0ABR4MJH9_9PEZI</name>
<proteinExistence type="predicted"/>
<comment type="caution">
    <text evidence="1">The sequence shown here is derived from an EMBL/GenBank/DDBJ whole genome shotgun (WGS) entry which is preliminary data.</text>
</comment>
<protein>
    <submittedName>
        <fullName evidence="1">Uncharacterized protein</fullName>
    </submittedName>
</protein>
<organism evidence="1 2">
    <name type="scientific">Ceratocystis lukuohia</name>
    <dbReference type="NCBI Taxonomy" id="2019550"/>
    <lineage>
        <taxon>Eukaryota</taxon>
        <taxon>Fungi</taxon>
        <taxon>Dikarya</taxon>
        <taxon>Ascomycota</taxon>
        <taxon>Pezizomycotina</taxon>
        <taxon>Sordariomycetes</taxon>
        <taxon>Hypocreomycetidae</taxon>
        <taxon>Microascales</taxon>
        <taxon>Ceratocystidaceae</taxon>
        <taxon>Ceratocystis</taxon>
    </lineage>
</organism>
<dbReference type="PANTHER" id="PTHR33266">
    <property type="entry name" value="CHROMOSOME 15, WHOLE GENOME SHOTGUN SEQUENCE"/>
    <property type="match status" value="1"/>
</dbReference>
<dbReference type="Proteomes" id="UP001610728">
    <property type="component" value="Unassembled WGS sequence"/>
</dbReference>
<keyword evidence="2" id="KW-1185">Reference proteome</keyword>
<accession>A0ABR4MJH9</accession>
<sequence>MEQYFDLKLMFEKIKDHRNYVNLDNFNIYLALEGSYSTWCNVGALPKASVFHEVEKVCSHIDEYSSSSLYKSRPWSLLHLYRPWGFKKMELAHPGFEHTSTILCRKLELYHDQFHDDRNEFLYPYTTVVASLGMGKTFAVSQLAVKHSKYVLYMNLSKEKDSYPNMSCFSDQFVGNDAKTEAWIWGIKGLIHLARAARASGVSPEAFFRIQTDEDYTPQQLAIRKIIVDIVESEKHQDQDYWDTIDRRCYDVIKEVKAILPPPLQSQPAPGDFPKLQFVVCIDGASSILEDYKGPKHESNFNCLQNSLRVLSENEKAFFAVLVDRSAAIMDLSPAIYQDLNQRTPNDKQLSKRFFPPFVQFFTKNLVGPYNATKPDSAMSSEENIMALGRPLLGTRLFWGGSFQDAEEIVPCNISKVTKVVPDELEVRPGNSEKQVKQIALLSYRINFSICDPVLAKELLHRWMYNLIDVSEDREHLLVAPPSEPILATISRKHGMGEINVDFLAALEVLKDLLYWRIVAIENGAEFVAGVVSLIGCDAAKSKDNKNEYLSPARVLDFLGCLMPLCVTSELMEILQQKSPLARMISSGSMSFNRIFRRVTLPSIPDVEKMYKACAACFLPANFIGRDILIPAWVPATENVAGHVGCILMQVKDDDRDSGLEAWQRLTYDRIRDVKAQLGFGDNVPVISLVVYLEAYEGKDPSRAKVIEFPKGYHRQHNSIAISLSLNSLVHYILGNNQDIENFFLDNPQRFVGILQSLASPYLARRNSGARYYG</sequence>
<evidence type="ECO:0000313" key="2">
    <source>
        <dbReference type="Proteomes" id="UP001610728"/>
    </source>
</evidence>
<dbReference type="GeneID" id="98118477"/>
<gene>
    <name evidence="1" type="ORF">HOO65_040701</name>
</gene>
<dbReference type="PANTHER" id="PTHR33266:SF1">
    <property type="entry name" value="F-BOX DOMAIN-CONTAINING PROTEIN"/>
    <property type="match status" value="1"/>
</dbReference>
<dbReference type="EMBL" id="JABSNW010000004">
    <property type="protein sequence ID" value="KAL2888364.1"/>
    <property type="molecule type" value="Genomic_DNA"/>
</dbReference>